<evidence type="ECO:0000313" key="1">
    <source>
        <dbReference type="EMBL" id="CAI2169090.1"/>
    </source>
</evidence>
<sequence length="86" mass="10190">MLLKVLGVSTTFISILVSNFSNPSIYPHIENNRHSKHEQISIHNHYSHQYQLKPKYFAFSRYSQTMIDEPIVRRTKSKKSKLSKRK</sequence>
<dbReference type="Proteomes" id="UP001153678">
    <property type="component" value="Unassembled WGS sequence"/>
</dbReference>
<accession>A0A9W4WKT3</accession>
<dbReference type="EMBL" id="CAMKVN010000548">
    <property type="protein sequence ID" value="CAI2169090.1"/>
    <property type="molecule type" value="Genomic_DNA"/>
</dbReference>
<protein>
    <submittedName>
        <fullName evidence="1">7849_t:CDS:1</fullName>
    </submittedName>
</protein>
<reference evidence="1" key="1">
    <citation type="submission" date="2022-08" db="EMBL/GenBank/DDBJ databases">
        <authorList>
            <person name="Kallberg Y."/>
            <person name="Tangrot J."/>
            <person name="Rosling A."/>
        </authorList>
    </citation>
    <scope>NUCLEOTIDE SEQUENCE</scope>
    <source>
        <strain evidence="1">Wild A</strain>
    </source>
</reference>
<evidence type="ECO:0000313" key="2">
    <source>
        <dbReference type="Proteomes" id="UP001153678"/>
    </source>
</evidence>
<dbReference type="AlphaFoldDB" id="A0A9W4WKT3"/>
<proteinExistence type="predicted"/>
<keyword evidence="2" id="KW-1185">Reference proteome</keyword>
<name>A0A9W4WKT3_9GLOM</name>
<comment type="caution">
    <text evidence="1">The sequence shown here is derived from an EMBL/GenBank/DDBJ whole genome shotgun (WGS) entry which is preliminary data.</text>
</comment>
<dbReference type="OrthoDB" id="2419595at2759"/>
<organism evidence="1 2">
    <name type="scientific">Funneliformis geosporum</name>
    <dbReference type="NCBI Taxonomy" id="1117311"/>
    <lineage>
        <taxon>Eukaryota</taxon>
        <taxon>Fungi</taxon>
        <taxon>Fungi incertae sedis</taxon>
        <taxon>Mucoromycota</taxon>
        <taxon>Glomeromycotina</taxon>
        <taxon>Glomeromycetes</taxon>
        <taxon>Glomerales</taxon>
        <taxon>Glomeraceae</taxon>
        <taxon>Funneliformis</taxon>
    </lineage>
</organism>
<gene>
    <name evidence="1" type="ORF">FWILDA_LOCUS3904</name>
</gene>